<dbReference type="Proteomes" id="UP000198956">
    <property type="component" value="Unassembled WGS sequence"/>
</dbReference>
<dbReference type="InterPro" id="IPR036249">
    <property type="entry name" value="Thioredoxin-like_sf"/>
</dbReference>
<dbReference type="GeneID" id="97140731"/>
<dbReference type="InterPro" id="IPR022551">
    <property type="entry name" value="BrxC"/>
</dbReference>
<accession>A0A1G7YKT5</accession>
<dbReference type="NCBIfam" id="TIGR04019">
    <property type="entry name" value="B_thiol_YtxJ"/>
    <property type="match status" value="1"/>
</dbReference>
<dbReference type="EMBL" id="CP080764">
    <property type="protein sequence ID" value="QYY43596.1"/>
    <property type="molecule type" value="Genomic_DNA"/>
</dbReference>
<protein>
    <submittedName>
        <fullName evidence="2">Bacillithiol system protein YtxJ</fullName>
    </submittedName>
    <submittedName>
        <fullName evidence="1">Bacillithiol system redox-active protein YtxJ</fullName>
    </submittedName>
</protein>
<dbReference type="RefSeq" id="WP_091260147.1">
    <property type="nucleotide sequence ID" value="NZ_CP080764.1"/>
</dbReference>
<dbReference type="Pfam" id="PF11009">
    <property type="entry name" value="BrxC"/>
    <property type="match status" value="1"/>
</dbReference>
<evidence type="ECO:0000313" key="2">
    <source>
        <dbReference type="EMBL" id="SDG96987.1"/>
    </source>
</evidence>
<evidence type="ECO:0000313" key="1">
    <source>
        <dbReference type="EMBL" id="QYY43596.1"/>
    </source>
</evidence>
<evidence type="ECO:0000313" key="4">
    <source>
        <dbReference type="Proteomes" id="UP000826616"/>
    </source>
</evidence>
<dbReference type="OrthoDB" id="677051at2"/>
<proteinExistence type="predicted"/>
<gene>
    <name evidence="1" type="primary">ytxJ</name>
    <name evidence="1" type="ORF">K3F53_05065</name>
    <name evidence="2" type="ORF">SAMN04489735_100731</name>
</gene>
<name>A0A1G7YKT5_ANETH</name>
<reference evidence="1 4" key="2">
    <citation type="submission" date="2021-08" db="EMBL/GenBank/DDBJ databases">
        <title>Complete genome sequence of the strain Aneurinibacillus thermoaerophilus CCM 8960.</title>
        <authorList>
            <person name="Musilova J."/>
            <person name="Kourilova X."/>
            <person name="Pernicova I."/>
            <person name="Bezdicek M."/>
            <person name="Lengerova M."/>
            <person name="Obruca S."/>
            <person name="Sedlar K."/>
        </authorList>
    </citation>
    <scope>NUCLEOTIDE SEQUENCE [LARGE SCALE GENOMIC DNA]</scope>
    <source>
        <strain evidence="1 4">CCM 8960</strain>
    </source>
</reference>
<dbReference type="SUPFAM" id="SSF52833">
    <property type="entry name" value="Thioredoxin-like"/>
    <property type="match status" value="1"/>
</dbReference>
<dbReference type="Proteomes" id="UP000826616">
    <property type="component" value="Chromosome"/>
</dbReference>
<sequence length="106" mass="12213">MQELTSIEELNQFLEKNPEAILLKHSTTCPISSQAYDEFMKYVKSVETKPWALIIVQTARPVSNEIADRFGVKHESPQVLYIKDGSVAWHTSHWNITEKNLQENIV</sequence>
<organism evidence="2 3">
    <name type="scientific">Aneurinibacillus thermoaerophilus</name>
    <dbReference type="NCBI Taxonomy" id="143495"/>
    <lineage>
        <taxon>Bacteria</taxon>
        <taxon>Bacillati</taxon>
        <taxon>Bacillota</taxon>
        <taxon>Bacilli</taxon>
        <taxon>Bacillales</taxon>
        <taxon>Paenibacillaceae</taxon>
        <taxon>Aneurinibacillus group</taxon>
        <taxon>Aneurinibacillus</taxon>
    </lineage>
</organism>
<dbReference type="AlphaFoldDB" id="A0A1G7YKT5"/>
<keyword evidence="4" id="KW-1185">Reference proteome</keyword>
<dbReference type="EMBL" id="FNDE01000007">
    <property type="protein sequence ID" value="SDG96987.1"/>
    <property type="molecule type" value="Genomic_DNA"/>
</dbReference>
<dbReference type="Gene3D" id="3.40.30.10">
    <property type="entry name" value="Glutaredoxin"/>
    <property type="match status" value="1"/>
</dbReference>
<evidence type="ECO:0000313" key="3">
    <source>
        <dbReference type="Proteomes" id="UP000198956"/>
    </source>
</evidence>
<reference evidence="2 3" key="1">
    <citation type="submission" date="2016-10" db="EMBL/GenBank/DDBJ databases">
        <authorList>
            <person name="de Groot N.N."/>
        </authorList>
    </citation>
    <scope>NUCLEOTIDE SEQUENCE [LARGE SCALE GENOMIC DNA]</scope>
    <source>
        <strain evidence="2 3">L 420-91</strain>
    </source>
</reference>